<evidence type="ECO:0000313" key="4">
    <source>
        <dbReference type="Proteomes" id="UP000308199"/>
    </source>
</evidence>
<evidence type="ECO:0000256" key="2">
    <source>
        <dbReference type="SAM" id="Phobius"/>
    </source>
</evidence>
<reference evidence="3 4" key="1">
    <citation type="submission" date="2019-02" db="EMBL/GenBank/DDBJ databases">
        <title>Genome sequencing of the rare red list fungi Phellinidium pouzarii.</title>
        <authorList>
            <person name="Buettner E."/>
            <person name="Kellner H."/>
        </authorList>
    </citation>
    <scope>NUCLEOTIDE SEQUENCE [LARGE SCALE GENOMIC DNA]</scope>
    <source>
        <strain evidence="3 4">DSM 108285</strain>
    </source>
</reference>
<keyword evidence="2" id="KW-0812">Transmembrane</keyword>
<proteinExistence type="predicted"/>
<evidence type="ECO:0000313" key="3">
    <source>
        <dbReference type="EMBL" id="THH09914.1"/>
    </source>
</evidence>
<dbReference type="Proteomes" id="UP000308199">
    <property type="component" value="Unassembled WGS sequence"/>
</dbReference>
<dbReference type="EMBL" id="SGPK01000049">
    <property type="protein sequence ID" value="THH09914.1"/>
    <property type="molecule type" value="Genomic_DNA"/>
</dbReference>
<feature type="transmembrane region" description="Helical" evidence="2">
    <location>
        <begin position="31"/>
        <end position="48"/>
    </location>
</feature>
<feature type="region of interest" description="Disordered" evidence="1">
    <location>
        <begin position="70"/>
        <end position="117"/>
    </location>
</feature>
<keyword evidence="2" id="KW-0472">Membrane</keyword>
<feature type="compositionally biased region" description="Low complexity" evidence="1">
    <location>
        <begin position="91"/>
        <end position="100"/>
    </location>
</feature>
<feature type="compositionally biased region" description="Basic and acidic residues" evidence="1">
    <location>
        <begin position="80"/>
        <end position="90"/>
    </location>
</feature>
<keyword evidence="4" id="KW-1185">Reference proteome</keyword>
<comment type="caution">
    <text evidence="3">The sequence shown here is derived from an EMBL/GenBank/DDBJ whole genome shotgun (WGS) entry which is preliminary data.</text>
</comment>
<sequence length="193" mass="22250">MSGPPNPDDFYKWQRYRSTFYNGRPRFRSRFFPRLLWFGLGAGVFAMFSRFQERKEMYIQNGPEMRSRSFGCASRCGPPRGERADSDRRAPSAFSAAPAVTPTPTPTPAHNPESANEWRVHAESVSELGKFAGDTMTDMSESALDSLMSKIQALKSKLAETRENQHREKYNFYHERMERPERQDKDVGARRLV</sequence>
<evidence type="ECO:0000256" key="1">
    <source>
        <dbReference type="SAM" id="MobiDB-lite"/>
    </source>
</evidence>
<gene>
    <name evidence="3" type="ORF">EW145_g1677</name>
</gene>
<keyword evidence="2" id="KW-1133">Transmembrane helix</keyword>
<name>A0A4S4LDK6_9AGAM</name>
<dbReference type="OrthoDB" id="2960209at2759"/>
<accession>A0A4S4LDK6</accession>
<protein>
    <submittedName>
        <fullName evidence="3">Uncharacterized protein</fullName>
    </submittedName>
</protein>
<dbReference type="AlphaFoldDB" id="A0A4S4LDK6"/>
<organism evidence="3 4">
    <name type="scientific">Phellinidium pouzarii</name>
    <dbReference type="NCBI Taxonomy" id="167371"/>
    <lineage>
        <taxon>Eukaryota</taxon>
        <taxon>Fungi</taxon>
        <taxon>Dikarya</taxon>
        <taxon>Basidiomycota</taxon>
        <taxon>Agaricomycotina</taxon>
        <taxon>Agaricomycetes</taxon>
        <taxon>Hymenochaetales</taxon>
        <taxon>Hymenochaetaceae</taxon>
        <taxon>Phellinidium</taxon>
    </lineage>
</organism>